<evidence type="ECO:0000256" key="2">
    <source>
        <dbReference type="ARBA" id="ARBA00023015"/>
    </source>
</evidence>
<evidence type="ECO:0000256" key="6">
    <source>
        <dbReference type="SAM" id="MobiDB-lite"/>
    </source>
</evidence>
<feature type="region of interest" description="Disordered" evidence="6">
    <location>
        <begin position="351"/>
        <end position="375"/>
    </location>
</feature>
<dbReference type="Pfam" id="PF16563">
    <property type="entry name" value="P66_CC"/>
    <property type="match status" value="1"/>
</dbReference>
<feature type="compositionally biased region" description="Low complexity" evidence="6">
    <location>
        <begin position="364"/>
        <end position="375"/>
    </location>
</feature>
<gene>
    <name evidence="8" type="ORF">AB6A40_006597</name>
</gene>
<dbReference type="EMBL" id="JBGFUD010004769">
    <property type="protein sequence ID" value="MFH4979888.1"/>
    <property type="molecule type" value="Genomic_DNA"/>
</dbReference>
<feature type="compositionally biased region" description="Basic residues" evidence="6">
    <location>
        <begin position="587"/>
        <end position="598"/>
    </location>
</feature>
<dbReference type="Gene3D" id="6.10.250.1650">
    <property type="match status" value="1"/>
</dbReference>
<protein>
    <recommendedName>
        <fullName evidence="7">GATA-type domain-containing protein</fullName>
    </recommendedName>
</protein>
<feature type="region of interest" description="Disordered" evidence="6">
    <location>
        <begin position="526"/>
        <end position="609"/>
    </location>
</feature>
<feature type="compositionally biased region" description="Low complexity" evidence="6">
    <location>
        <begin position="532"/>
        <end position="546"/>
    </location>
</feature>
<feature type="compositionally biased region" description="Low complexity" evidence="6">
    <location>
        <begin position="599"/>
        <end position="609"/>
    </location>
</feature>
<sequence length="778" mass="82452">MPTETEDRTTFLGNMKAGTAGSNGDVDVVISAHDAINGLNQNGVHGSHGGCHDSGTPNWTTDSAENNAALSPSGDLSPSSLRRSTRACAIKAAEKIKLKESLASVDGISSLSGDGYISGEEQEVNEVPKTKKRRVATEYVLDQTDCKFGIKMEDEEVLLMSDESELSSLNDTELEQVKKFYDKVSHKELSEEQHKEREVMLKTLEADLRMEEAKLTMLKRLRLSQQVSVKQLQEANVRKMTANIAQNGSGNAYKPPVAAPHPRVNNSHAKVSSSSSSNSHNVSSRTAASTATAFMNLTPQQQQLLQNAAKTGLLNTAAAQALLQQAQQHVANGRAANQQAAALAAAAALTQQQHARSNSTQHSAPTQTPAQKAAAAKLALRRQLEQQLLQIPAPRPPPPEMLFIPNGNQPDFCYLLGLDLVVQRILKDKSTTLADKEKGEVQSIHSAGSPESSRVSEEPYQCEECGTDYTPSWRAIGTDESSLHLYCEACVKAAQKKKMRQDHTALLRKAFNKVLEKEQELDKQIAEGKFETPTPSSSTGRSSTPAATPPPTTVSRSSHHPPASSSATSAQYNSVRTPTSTSQSSGSHHHPKVNHKRAAAPPNMAATSTASTSAAQSAAAVAAAAIAAAAGGTSASLIQQQMAAAAALRVSNPMLAAMMANPLLNTPNMLQMQWNPLMQQRLPNLAMVALAQAVQSAQQTSGSSSPNVIASAASAMPATAAAAAAAAANPLAALAATMNPATAAAMFSSPQVLRQLQQAQQAMQRTMLLEYAKSQAKK</sequence>
<feature type="compositionally biased region" description="Polar residues" evidence="6">
    <location>
        <begin position="55"/>
        <end position="69"/>
    </location>
</feature>
<evidence type="ECO:0000259" key="7">
    <source>
        <dbReference type="PROSITE" id="PS00344"/>
    </source>
</evidence>
<dbReference type="PANTHER" id="PTHR13455">
    <property type="entry name" value="TRANSCRIPTIONAL REPRESSOR P66-RELATED"/>
    <property type="match status" value="1"/>
</dbReference>
<evidence type="ECO:0000256" key="1">
    <source>
        <dbReference type="ARBA" id="ARBA00004123"/>
    </source>
</evidence>
<dbReference type="PANTHER" id="PTHR13455:SF7">
    <property type="entry name" value="SIMJANG, ISOFORM E"/>
    <property type="match status" value="1"/>
</dbReference>
<feature type="region of interest" description="Disordered" evidence="6">
    <location>
        <begin position="436"/>
        <end position="457"/>
    </location>
</feature>
<feature type="compositionally biased region" description="Low complexity" evidence="6">
    <location>
        <begin position="577"/>
        <end position="586"/>
    </location>
</feature>
<feature type="region of interest" description="Disordered" evidence="6">
    <location>
        <begin position="44"/>
        <end position="82"/>
    </location>
</feature>
<dbReference type="Proteomes" id="UP001608902">
    <property type="component" value="Unassembled WGS sequence"/>
</dbReference>
<dbReference type="InterPro" id="IPR040386">
    <property type="entry name" value="P66"/>
</dbReference>
<keyword evidence="5" id="KW-0539">Nucleus</keyword>
<dbReference type="InterPro" id="IPR000679">
    <property type="entry name" value="Znf_GATA"/>
</dbReference>
<dbReference type="PROSITE" id="PS00344">
    <property type="entry name" value="GATA_ZN_FINGER_1"/>
    <property type="match status" value="1"/>
</dbReference>
<feature type="region of interest" description="Disordered" evidence="6">
    <location>
        <begin position="246"/>
        <end position="287"/>
    </location>
</feature>
<comment type="subcellular location">
    <subcellularLocation>
        <location evidence="1">Nucleus</location>
    </subcellularLocation>
</comment>
<feature type="compositionally biased region" description="Low complexity" evidence="6">
    <location>
        <begin position="70"/>
        <end position="82"/>
    </location>
</feature>
<organism evidence="8 9">
    <name type="scientific">Gnathostoma spinigerum</name>
    <dbReference type="NCBI Taxonomy" id="75299"/>
    <lineage>
        <taxon>Eukaryota</taxon>
        <taxon>Metazoa</taxon>
        <taxon>Ecdysozoa</taxon>
        <taxon>Nematoda</taxon>
        <taxon>Chromadorea</taxon>
        <taxon>Rhabditida</taxon>
        <taxon>Spirurina</taxon>
        <taxon>Gnathostomatomorpha</taxon>
        <taxon>Gnathostomatoidea</taxon>
        <taxon>Gnathostomatidae</taxon>
        <taxon>Gnathostoma</taxon>
    </lineage>
</organism>
<keyword evidence="9" id="KW-1185">Reference proteome</keyword>
<reference evidence="8 9" key="1">
    <citation type="submission" date="2024-08" db="EMBL/GenBank/DDBJ databases">
        <title>Gnathostoma spinigerum genome.</title>
        <authorList>
            <person name="Gonzalez-Bertolin B."/>
            <person name="Monzon S."/>
            <person name="Zaballos A."/>
            <person name="Jimenez P."/>
            <person name="Dekumyoy P."/>
            <person name="Varona S."/>
            <person name="Cuesta I."/>
            <person name="Sumanam S."/>
            <person name="Adisakwattana P."/>
            <person name="Gasser R.B."/>
            <person name="Hernandez-Gonzalez A."/>
            <person name="Young N.D."/>
            <person name="Perteguer M.J."/>
        </authorList>
    </citation>
    <scope>NUCLEOTIDE SEQUENCE [LARGE SCALE GENOMIC DNA]</scope>
    <source>
        <strain evidence="8">AL3</strain>
        <tissue evidence="8">Liver</tissue>
    </source>
</reference>
<proteinExistence type="predicted"/>
<feature type="compositionally biased region" description="Low complexity" evidence="6">
    <location>
        <begin position="264"/>
        <end position="287"/>
    </location>
</feature>
<evidence type="ECO:0000256" key="3">
    <source>
        <dbReference type="ARBA" id="ARBA00023054"/>
    </source>
</evidence>
<evidence type="ECO:0000256" key="4">
    <source>
        <dbReference type="ARBA" id="ARBA00023163"/>
    </source>
</evidence>
<feature type="compositionally biased region" description="Low complexity" evidence="6">
    <location>
        <begin position="553"/>
        <end position="570"/>
    </location>
</feature>
<name>A0ABD6ES93_9BILA</name>
<dbReference type="AlphaFoldDB" id="A0ABD6ES93"/>
<keyword evidence="3" id="KW-0175">Coiled coil</keyword>
<dbReference type="InterPro" id="IPR038446">
    <property type="entry name" value="CEBP_ZZ_sf"/>
</dbReference>
<feature type="domain" description="GATA-type" evidence="7">
    <location>
        <begin position="462"/>
        <end position="490"/>
    </location>
</feature>
<accession>A0ABD6ES93</accession>
<keyword evidence="4" id="KW-0804">Transcription</keyword>
<evidence type="ECO:0000313" key="8">
    <source>
        <dbReference type="EMBL" id="MFH4979888.1"/>
    </source>
</evidence>
<dbReference type="GO" id="GO:0005634">
    <property type="term" value="C:nucleus"/>
    <property type="evidence" value="ECO:0007669"/>
    <property type="project" value="UniProtKB-SubCell"/>
</dbReference>
<evidence type="ECO:0000313" key="9">
    <source>
        <dbReference type="Proteomes" id="UP001608902"/>
    </source>
</evidence>
<dbReference type="Gene3D" id="4.10.640.40">
    <property type="entry name" value="Cytoplasmic polyadenylation element-binding protein, ZZ domain"/>
    <property type="match status" value="1"/>
</dbReference>
<evidence type="ECO:0000256" key="5">
    <source>
        <dbReference type="ARBA" id="ARBA00023242"/>
    </source>
</evidence>
<feature type="compositionally biased region" description="Polar residues" evidence="6">
    <location>
        <begin position="443"/>
        <end position="453"/>
    </location>
</feature>
<dbReference type="InterPro" id="IPR032346">
    <property type="entry name" value="P66_CC"/>
</dbReference>
<comment type="caution">
    <text evidence="8">The sequence shown here is derived from an EMBL/GenBank/DDBJ whole genome shotgun (WGS) entry which is preliminary data.</text>
</comment>
<keyword evidence="2" id="KW-0805">Transcription regulation</keyword>